<dbReference type="RefSeq" id="WP_142978952.1">
    <property type="nucleotide sequence ID" value="NZ_RKLU01000002.1"/>
</dbReference>
<proteinExistence type="predicted"/>
<keyword evidence="2" id="KW-0804">Transcription</keyword>
<comment type="caution">
    <text evidence="4">The sequence shown here is derived from an EMBL/GenBank/DDBJ whole genome shotgun (WGS) entry which is preliminary data.</text>
</comment>
<keyword evidence="5" id="KW-1185">Reference proteome</keyword>
<accession>A0A8J8PCI8</accession>
<evidence type="ECO:0000313" key="5">
    <source>
        <dbReference type="Proteomes" id="UP000705823"/>
    </source>
</evidence>
<evidence type="ECO:0000256" key="2">
    <source>
        <dbReference type="ARBA" id="ARBA00023163"/>
    </source>
</evidence>
<dbReference type="Proteomes" id="UP000705823">
    <property type="component" value="Unassembled WGS sequence"/>
</dbReference>
<organism evidence="4 5">
    <name type="scientific">Halonotius terrestris</name>
    <dbReference type="NCBI Taxonomy" id="2487750"/>
    <lineage>
        <taxon>Archaea</taxon>
        <taxon>Methanobacteriati</taxon>
        <taxon>Methanobacteriota</taxon>
        <taxon>Stenosarchaea group</taxon>
        <taxon>Halobacteria</taxon>
        <taxon>Halobacteriales</taxon>
        <taxon>Haloferacaceae</taxon>
        <taxon>Halonotius</taxon>
    </lineage>
</organism>
<dbReference type="EMBL" id="RKLU01000002">
    <property type="protein sequence ID" value="TQQ82687.1"/>
    <property type="molecule type" value="Genomic_DNA"/>
</dbReference>
<dbReference type="AlphaFoldDB" id="A0A8J8PCI8"/>
<keyword evidence="1" id="KW-0805">Transcription regulation</keyword>
<protein>
    <submittedName>
        <fullName evidence="4">Bacterio-opsin activator</fullName>
    </submittedName>
</protein>
<dbReference type="PANTHER" id="PTHR34236">
    <property type="entry name" value="DIMETHYL SULFOXIDE REDUCTASE TRANSCRIPTIONAL ACTIVATOR"/>
    <property type="match status" value="1"/>
</dbReference>
<name>A0A8J8PCI8_9EURY</name>
<dbReference type="InterPro" id="IPR007050">
    <property type="entry name" value="HTH_bacterioopsin"/>
</dbReference>
<sequence>MTDGMVSARFRMELPDGLWTKELSTRFPTTQFRLLAGVPVEGGSMALGEVTGEHAPAAAEAIRTHEAIREYDELYADTTRAIAQYKGAQKPFFEFFDESAVPPEFPVVTENGIVEFDVTVTREQFEHMGDVLDESDTSYELVSVVSNRDSESLLTDRQRECLAVALRAGYFEIPRDCTLADVADRIDVDKSTASKTIRRGSARVIEWFLVGQDARHTP</sequence>
<evidence type="ECO:0000256" key="1">
    <source>
        <dbReference type="ARBA" id="ARBA00023015"/>
    </source>
</evidence>
<evidence type="ECO:0000259" key="3">
    <source>
        <dbReference type="Pfam" id="PF04967"/>
    </source>
</evidence>
<reference evidence="4" key="1">
    <citation type="submission" date="2019-02" db="EMBL/GenBank/DDBJ databases">
        <title>Halonotius sp. a new haloarchaeum isolated from saline soil.</title>
        <authorList>
            <person name="Duran-Viseras A."/>
            <person name="Sanchez-Porro C."/>
            <person name="Ventosa A."/>
        </authorList>
    </citation>
    <scope>NUCLEOTIDE SEQUENCE</scope>
    <source>
        <strain evidence="4">F15B</strain>
    </source>
</reference>
<gene>
    <name evidence="4" type="ORF">EGH24_04360</name>
</gene>
<dbReference type="Pfam" id="PF04967">
    <property type="entry name" value="HTH_10"/>
    <property type="match status" value="1"/>
</dbReference>
<evidence type="ECO:0000313" key="4">
    <source>
        <dbReference type="EMBL" id="TQQ82687.1"/>
    </source>
</evidence>
<dbReference type="OrthoDB" id="51502at2157"/>
<feature type="domain" description="HTH bat-type" evidence="3">
    <location>
        <begin position="154"/>
        <end position="205"/>
    </location>
</feature>
<dbReference type="PANTHER" id="PTHR34236:SF1">
    <property type="entry name" value="DIMETHYL SULFOXIDE REDUCTASE TRANSCRIPTIONAL ACTIVATOR"/>
    <property type="match status" value="1"/>
</dbReference>